<feature type="domain" description="Heterogeneous nuclear ribonucleoprotein Q acidic" evidence="2">
    <location>
        <begin position="34"/>
        <end position="102"/>
    </location>
</feature>
<organism evidence="3 4">
    <name type="scientific">Ostreobium quekettii</name>
    <dbReference type="NCBI Taxonomy" id="121088"/>
    <lineage>
        <taxon>Eukaryota</taxon>
        <taxon>Viridiplantae</taxon>
        <taxon>Chlorophyta</taxon>
        <taxon>core chlorophytes</taxon>
        <taxon>Ulvophyceae</taxon>
        <taxon>TCBD clade</taxon>
        <taxon>Bryopsidales</taxon>
        <taxon>Ostreobineae</taxon>
        <taxon>Ostreobiaceae</taxon>
        <taxon>Ostreobium</taxon>
    </lineage>
</organism>
<feature type="domain" description="Heterogeneous nuclear ribonucleoprotein Q acidic" evidence="2">
    <location>
        <begin position="456"/>
        <end position="524"/>
    </location>
</feature>
<dbReference type="Pfam" id="PF18360">
    <property type="entry name" value="hnRNP_Q_AcD"/>
    <property type="match status" value="3"/>
</dbReference>
<name>A0A8S1ILJ3_9CHLO</name>
<gene>
    <name evidence="3" type="ORF">OSTQU699_LOCUS491</name>
</gene>
<feature type="compositionally biased region" description="Basic and acidic residues" evidence="1">
    <location>
        <begin position="1"/>
        <end position="10"/>
    </location>
</feature>
<accession>A0A8S1ILJ3</accession>
<feature type="domain" description="Heterogeneous nuclear ribonucleoprotein Q acidic" evidence="2">
    <location>
        <begin position="123"/>
        <end position="192"/>
    </location>
</feature>
<reference evidence="3" key="1">
    <citation type="submission" date="2020-12" db="EMBL/GenBank/DDBJ databases">
        <authorList>
            <person name="Iha C."/>
        </authorList>
    </citation>
    <scope>NUCLEOTIDE SEQUENCE</scope>
</reference>
<feature type="compositionally biased region" description="Basic and acidic residues" evidence="1">
    <location>
        <begin position="18"/>
        <end position="29"/>
    </location>
</feature>
<feature type="region of interest" description="Disordered" evidence="1">
    <location>
        <begin position="1"/>
        <end position="29"/>
    </location>
</feature>
<evidence type="ECO:0000259" key="2">
    <source>
        <dbReference type="Pfam" id="PF18360"/>
    </source>
</evidence>
<evidence type="ECO:0000313" key="4">
    <source>
        <dbReference type="Proteomes" id="UP000708148"/>
    </source>
</evidence>
<proteinExistence type="predicted"/>
<dbReference type="AlphaFoldDB" id="A0A8S1ILJ3"/>
<dbReference type="EMBL" id="CAJHUC010000309">
    <property type="protein sequence ID" value="CAD7695130.1"/>
    <property type="molecule type" value="Genomic_DNA"/>
</dbReference>
<dbReference type="InterPro" id="IPR041337">
    <property type="entry name" value="hnRNP_Q_AcD"/>
</dbReference>
<protein>
    <recommendedName>
        <fullName evidence="2">Heterogeneous nuclear ribonucleoprotein Q acidic domain-containing protein</fullName>
    </recommendedName>
</protein>
<comment type="caution">
    <text evidence="3">The sequence shown here is derived from an EMBL/GenBank/DDBJ whole genome shotgun (WGS) entry which is preliminary data.</text>
</comment>
<dbReference type="Proteomes" id="UP000708148">
    <property type="component" value="Unassembled WGS sequence"/>
</dbReference>
<dbReference type="CDD" id="cd21039">
    <property type="entry name" value="NURR"/>
    <property type="match status" value="3"/>
</dbReference>
<sequence length="531" mass="57310">MADGPQKRSASDAFEAPADDRSSKNPRLDNLEALDAAVRVKLRSMFEEELVKEEDIDDKALQHLRELDPDKALDALDQYSKCDLAKVRKKSAYLIGVIQRMKKAEAGWGGRPGGASNGHLPCEMPPEVGARVQRMFADGVCRPADLDARCLEQLAKVPVHVAVEAVNQFSNRDLSDVRNCSALFVSIVRKVQRDCEGRGVPPSNQIQGNLAPGPPGLPLVEGGPVGQFQLQGGLEVQQVPGQVAVAQMPIIAQMGFPQRPVAIGVGPAAGNGAVYDPLEPSAITPPIVAANLISPLNQGLPGVPGVLGVPGVMDRRNYGMEQLQMGVRVDEFHGLSVFATYVHPAPALKLQQLWDEGVRLVSLLDDGAWDCLASLKAAEGLAAIEEVVENMQGPNNLRNVNAFFMSVARRYLPPNNTRVSGAAASDRQNTIDLSTRRIVRAVRQSPKGVVGDLEGLFPEVQEKISEVLGLHPNYITITDFDQGVVESLKRLPEGDAIGVIDDLGAQNLTNVNNMPAFIMSIIRRRQRMAAQ</sequence>
<evidence type="ECO:0000313" key="3">
    <source>
        <dbReference type="EMBL" id="CAD7695130.1"/>
    </source>
</evidence>
<evidence type="ECO:0000256" key="1">
    <source>
        <dbReference type="SAM" id="MobiDB-lite"/>
    </source>
</evidence>
<keyword evidence="4" id="KW-1185">Reference proteome</keyword>
<dbReference type="OrthoDB" id="3800936at2759"/>